<dbReference type="RefSeq" id="WP_280730558.1">
    <property type="nucleotide sequence ID" value="NZ_CP120367.1"/>
</dbReference>
<gene>
    <name evidence="2" type="ORF">PYH38_001222</name>
</gene>
<name>A0ABY8CPM7_9HYPH</name>
<sequence>MYGKKDWQAQEGHGSSAFPVGVLLLAVCGIVAYLVVEGSVLKDDRTYTKVYTPLPHNTIAPL</sequence>
<keyword evidence="1" id="KW-0812">Transmembrane</keyword>
<keyword evidence="3" id="KW-1185">Reference proteome</keyword>
<evidence type="ECO:0000313" key="2">
    <source>
        <dbReference type="EMBL" id="WEX79857.1"/>
    </source>
</evidence>
<organism evidence="2 3">
    <name type="scientific">Sinorhizobium numidicum</name>
    <dbReference type="NCBI Taxonomy" id="680248"/>
    <lineage>
        <taxon>Bacteria</taxon>
        <taxon>Pseudomonadati</taxon>
        <taxon>Pseudomonadota</taxon>
        <taxon>Alphaproteobacteria</taxon>
        <taxon>Hyphomicrobiales</taxon>
        <taxon>Rhizobiaceae</taxon>
        <taxon>Sinorhizobium/Ensifer group</taxon>
        <taxon>Sinorhizobium</taxon>
    </lineage>
</organism>
<evidence type="ECO:0000256" key="1">
    <source>
        <dbReference type="SAM" id="Phobius"/>
    </source>
</evidence>
<keyword evidence="1" id="KW-1133">Transmembrane helix</keyword>
<dbReference type="Proteomes" id="UP001235547">
    <property type="component" value="Chromosome 2"/>
</dbReference>
<keyword evidence="1" id="KW-0472">Membrane</keyword>
<protein>
    <submittedName>
        <fullName evidence="2">Uncharacterized protein</fullName>
    </submittedName>
</protein>
<evidence type="ECO:0000313" key="3">
    <source>
        <dbReference type="Proteomes" id="UP001235547"/>
    </source>
</evidence>
<dbReference type="EMBL" id="CP120370">
    <property type="protein sequence ID" value="WEX79857.1"/>
    <property type="molecule type" value="Genomic_DNA"/>
</dbReference>
<accession>A0ABY8CPM7</accession>
<proteinExistence type="predicted"/>
<feature type="transmembrane region" description="Helical" evidence="1">
    <location>
        <begin position="16"/>
        <end position="36"/>
    </location>
</feature>
<reference evidence="2 3" key="1">
    <citation type="submission" date="2023-03" db="EMBL/GenBank/DDBJ databases">
        <authorList>
            <person name="Kaur S."/>
            <person name="Espinosa-Saiz D."/>
            <person name="Velazquez E."/>
            <person name="Menendez E."/>
            <person name="diCenzo G.C."/>
        </authorList>
    </citation>
    <scope>NUCLEOTIDE SEQUENCE [LARGE SCALE GENOMIC DNA]</scope>
    <source>
        <strain evidence="2 3">LMG 27395</strain>
    </source>
</reference>